<reference evidence="2" key="1">
    <citation type="submission" date="2011-11" db="EMBL/GenBank/DDBJ databases">
        <title>Improved High-Quality Draft sequence of Desulfovibrio sp. U5L.</title>
        <authorList>
            <consortium name="US DOE Joint Genome Institute"/>
            <person name="Lucas S."/>
            <person name="Han J."/>
            <person name="Lapidus A."/>
            <person name="Cheng J.-F."/>
            <person name="Goodwin L."/>
            <person name="Pitluck S."/>
            <person name="Peters L."/>
            <person name="Ovchinnikova G."/>
            <person name="Held B."/>
            <person name="Detter J.C."/>
            <person name="Han C."/>
            <person name="Tapia R."/>
            <person name="Land M."/>
            <person name="Hauser L."/>
            <person name="Kyrpides N."/>
            <person name="Ivanova N."/>
            <person name="Pagani I."/>
            <person name="Gabster J."/>
            <person name="Walker C."/>
            <person name="Stolyar S."/>
            <person name="Stahl D."/>
            <person name="Arkin A."/>
            <person name="Dehal P."/>
            <person name="Hazen T."/>
            <person name="Woyke T."/>
        </authorList>
    </citation>
    <scope>NUCLEOTIDE SEQUENCE [LARGE SCALE GENOMIC DNA]</scope>
    <source>
        <strain evidence="2">U5L</strain>
    </source>
</reference>
<evidence type="ECO:0000313" key="2">
    <source>
        <dbReference type="EMBL" id="EIG52794.1"/>
    </source>
</evidence>
<proteinExistence type="predicted"/>
<name>I2PZ38_9BACT</name>
<feature type="transmembrane region" description="Helical" evidence="1">
    <location>
        <begin position="20"/>
        <end position="40"/>
    </location>
</feature>
<gene>
    <name evidence="2" type="ORF">DesU5LDRAFT_1094</name>
</gene>
<keyword evidence="1" id="KW-0812">Transmembrane</keyword>
<evidence type="ECO:0000256" key="1">
    <source>
        <dbReference type="SAM" id="Phobius"/>
    </source>
</evidence>
<dbReference type="EMBL" id="JH600068">
    <property type="protein sequence ID" value="EIG52794.1"/>
    <property type="molecule type" value="Genomic_DNA"/>
</dbReference>
<organism evidence="2">
    <name type="scientific">Desulfovibrio sp. U5L</name>
    <dbReference type="NCBI Taxonomy" id="596152"/>
    <lineage>
        <taxon>Bacteria</taxon>
        <taxon>Pseudomonadati</taxon>
        <taxon>Thermodesulfobacteriota</taxon>
        <taxon>Desulfovibrionia</taxon>
        <taxon>Desulfovibrionales</taxon>
        <taxon>Desulfovibrionaceae</taxon>
        <taxon>Desulfovibrio</taxon>
    </lineage>
</organism>
<protein>
    <submittedName>
        <fullName evidence="2">Uncharacterized protein</fullName>
    </submittedName>
</protein>
<dbReference type="eggNOG" id="ENOG503189A">
    <property type="taxonomic scope" value="Bacteria"/>
</dbReference>
<keyword evidence="1" id="KW-0472">Membrane</keyword>
<dbReference type="HOGENOM" id="CLU_215285_0_0_7"/>
<sequence length="49" mass="5477">MSIVSELVTNMGHSTEQGFFGVTAIYVYMAIIVAAAFVRIRQSLKHDHH</sequence>
<keyword evidence="1" id="KW-1133">Transmembrane helix</keyword>
<dbReference type="AlphaFoldDB" id="I2PZ38"/>
<accession>I2PZ38</accession>